<sequence>MLQACLNGSRDVDEHPAVPVTASACAEDARAAVEAGAQDLHVHPRTDDGRDSLAPADVARWVEAVREAVDVPVGVTTGAWAWTGGGTPIRAVGAWTTLPDHASVNWHERGATDLATALHERGVAVNAGLWTEDAAQAWLDSSWPERTALVLLELADAPDQEETAERLLELVRPTGLPVLLHGEGRSTWPVLELAVAHGVSTRIGLEDVVEGPDGEAVDDNAALVRIAVGRGARRV</sequence>
<keyword evidence="2" id="KW-1185">Reference proteome</keyword>
<gene>
    <name evidence="1" type="ORF">AERYTH_08445</name>
</gene>
<dbReference type="PANTHER" id="PTHR37418:SF1">
    <property type="entry name" value="3-KETO-5-AMINOHEXANOATE CLEAVAGE PROTEIN"/>
    <property type="match status" value="1"/>
</dbReference>
<dbReference type="EMBL" id="CP011502">
    <property type="protein sequence ID" value="ALX04720.1"/>
    <property type="molecule type" value="Genomic_DNA"/>
</dbReference>
<dbReference type="PATRIC" id="fig|2041.4.peg.1770"/>
<dbReference type="PANTHER" id="PTHR37418">
    <property type="entry name" value="3-KETO-5-AMINOHEXANOATE CLEAVAGE ENZYME-RELATED"/>
    <property type="match status" value="1"/>
</dbReference>
<dbReference type="SUPFAM" id="SSF51366">
    <property type="entry name" value="Ribulose-phoshate binding barrel"/>
    <property type="match status" value="1"/>
</dbReference>
<proteinExistence type="predicted"/>
<evidence type="ECO:0008006" key="3">
    <source>
        <dbReference type="Google" id="ProtNLM"/>
    </source>
</evidence>
<dbReference type="AlphaFoldDB" id="A0A0U4AWJ5"/>
<dbReference type="InterPro" id="IPR011060">
    <property type="entry name" value="RibuloseP-bd_barrel"/>
</dbReference>
<reference evidence="1 2" key="1">
    <citation type="journal article" date="1991" name="Int. J. Syst. Bacteriol.">
        <title>Description of the erythromycin-producing bacterium Arthrobacter sp. strain NRRL B-3381 as Aeromicrobium erythreum gen. nov., sp. nov.</title>
        <authorList>
            <person name="Miller E.S."/>
            <person name="Woese C.R."/>
            <person name="Brenner S."/>
        </authorList>
    </citation>
    <scope>NUCLEOTIDE SEQUENCE [LARGE SCALE GENOMIC DNA]</scope>
    <source>
        <strain evidence="1 2">AR18</strain>
    </source>
</reference>
<dbReference type="Gene3D" id="3.20.20.70">
    <property type="entry name" value="Aldolase class I"/>
    <property type="match status" value="2"/>
</dbReference>
<accession>A0A0U4AWJ5</accession>
<dbReference type="InterPro" id="IPR013785">
    <property type="entry name" value="Aldolase_TIM"/>
</dbReference>
<dbReference type="GO" id="GO:0043720">
    <property type="term" value="F:3-keto-5-aminohexanoate cleavage activity"/>
    <property type="evidence" value="ECO:0007669"/>
    <property type="project" value="InterPro"/>
</dbReference>
<dbReference type="InterPro" id="IPR008567">
    <property type="entry name" value="BKACE"/>
</dbReference>
<name>A0A0U4AWJ5_9ACTN</name>
<evidence type="ECO:0000313" key="2">
    <source>
        <dbReference type="Proteomes" id="UP000067689"/>
    </source>
</evidence>
<evidence type="ECO:0000313" key="1">
    <source>
        <dbReference type="EMBL" id="ALX04720.1"/>
    </source>
</evidence>
<dbReference type="Pfam" id="PF05853">
    <property type="entry name" value="BKACE"/>
    <property type="match status" value="1"/>
</dbReference>
<dbReference type="Proteomes" id="UP000067689">
    <property type="component" value="Chromosome"/>
</dbReference>
<dbReference type="STRING" id="2041.AERYTH_08445"/>
<dbReference type="KEGG" id="aer:AERYTH_08445"/>
<organism evidence="1 2">
    <name type="scientific">Aeromicrobium erythreum</name>
    <dbReference type="NCBI Taxonomy" id="2041"/>
    <lineage>
        <taxon>Bacteria</taxon>
        <taxon>Bacillati</taxon>
        <taxon>Actinomycetota</taxon>
        <taxon>Actinomycetes</taxon>
        <taxon>Propionibacteriales</taxon>
        <taxon>Nocardioidaceae</taxon>
        <taxon>Aeromicrobium</taxon>
    </lineage>
</organism>
<protein>
    <recommendedName>
        <fullName evidence="3">3-keto-5-aminohexanoate cleavage protein</fullName>
    </recommendedName>
</protein>